<gene>
    <name evidence="2" type="ORF">LI90_1824</name>
</gene>
<evidence type="ECO:0000313" key="3">
    <source>
        <dbReference type="Proteomes" id="UP000070188"/>
    </source>
</evidence>
<dbReference type="EMBL" id="LAXD01000001">
    <property type="protein sequence ID" value="KWX00801.1"/>
    <property type="molecule type" value="Genomic_DNA"/>
</dbReference>
<feature type="region of interest" description="Disordered" evidence="1">
    <location>
        <begin position="1"/>
        <end position="79"/>
    </location>
</feature>
<name>A0A132MSI5_9ACTN</name>
<dbReference type="Proteomes" id="UP000070188">
    <property type="component" value="Unassembled WGS sequence"/>
</dbReference>
<dbReference type="STRING" id="1469144.LI90_1824"/>
<reference evidence="3" key="1">
    <citation type="submission" date="2015-04" db="EMBL/GenBank/DDBJ databases">
        <title>Physiological reanalysis, assessment of diazotrophy, and genome sequences of multiple isolates of Streptomyces thermoautotrophicus.</title>
        <authorList>
            <person name="MacKellar D.C."/>
            <person name="Lieber L."/>
            <person name="Norman J."/>
            <person name="Bolger A."/>
            <person name="Tobin C."/>
            <person name="Murray J.W."/>
            <person name="Chang R."/>
            <person name="Ford T."/>
            <person name="Nguyen P.Q."/>
            <person name="Woodward J."/>
            <person name="Permingeat H."/>
            <person name="Joshi N.S."/>
            <person name="Silver P.A."/>
            <person name="Usadel B."/>
            <person name="Rutherford A.W."/>
            <person name="Friesen M."/>
            <person name="Prell J."/>
        </authorList>
    </citation>
    <scope>NUCLEOTIDE SEQUENCE [LARGE SCALE GENOMIC DNA]</scope>
    <source>
        <strain evidence="3">H1</strain>
    </source>
</reference>
<evidence type="ECO:0000256" key="1">
    <source>
        <dbReference type="SAM" id="MobiDB-lite"/>
    </source>
</evidence>
<evidence type="ECO:0000313" key="2">
    <source>
        <dbReference type="EMBL" id="KWX00801.1"/>
    </source>
</evidence>
<organism evidence="2 3">
    <name type="scientific">Carbonactinospora thermoautotrophica</name>
    <dbReference type="NCBI Taxonomy" id="1469144"/>
    <lineage>
        <taxon>Bacteria</taxon>
        <taxon>Bacillati</taxon>
        <taxon>Actinomycetota</taxon>
        <taxon>Actinomycetes</taxon>
        <taxon>Kitasatosporales</taxon>
        <taxon>Carbonactinosporaceae</taxon>
        <taxon>Carbonactinospora</taxon>
    </lineage>
</organism>
<feature type="compositionally biased region" description="Polar residues" evidence="1">
    <location>
        <begin position="1"/>
        <end position="11"/>
    </location>
</feature>
<sequence>MNEELCNTNKGTPYRHGHAPSQPARGPGSGLGPRAVGVPPLRPAPASRIGRRRAGRPDATRPRRLPEPEHDLRCPGPPR</sequence>
<comment type="caution">
    <text evidence="2">The sequence shown here is derived from an EMBL/GenBank/DDBJ whole genome shotgun (WGS) entry which is preliminary data.</text>
</comment>
<feature type="compositionally biased region" description="Basic and acidic residues" evidence="1">
    <location>
        <begin position="55"/>
        <end position="73"/>
    </location>
</feature>
<dbReference type="PATRIC" id="fig|1469144.10.peg.1978"/>
<proteinExistence type="predicted"/>
<dbReference type="AlphaFoldDB" id="A0A132MSI5"/>
<accession>A0A132MSI5</accession>
<protein>
    <submittedName>
        <fullName evidence="2">Uncharacterized protein</fullName>
    </submittedName>
</protein>
<keyword evidence="3" id="KW-1185">Reference proteome</keyword>